<dbReference type="GO" id="GO:0016787">
    <property type="term" value="F:hydrolase activity"/>
    <property type="evidence" value="ECO:0007669"/>
    <property type="project" value="UniProtKB-KW"/>
</dbReference>
<evidence type="ECO:0000313" key="2">
    <source>
        <dbReference type="Proteomes" id="UP001302222"/>
    </source>
</evidence>
<dbReference type="Gene3D" id="3.40.50.1820">
    <property type="entry name" value="alpha/beta hydrolase"/>
    <property type="match status" value="1"/>
</dbReference>
<sequence length="293" mass="33223">MKLIQLRFIIFTILSFAFFNVKAAMIDSLEIQSPSMKKVYKAAVVLPASYDKNKMAYPVLYLLHGGAGHFKDWLTQTPDKMLVKNLADQYNIIIIMPEGEAFSWYMDSPFDPASQFETHIIKEVIPNIDNTYRTIKSNKGRVIAGLSMGGHGAMYLSTRHPDMFCAAGSMSGAMDMNFTNSKAHTTMLQSINERFQKLLGTSDPNSEVFVKNSIMNMIDTIKKNGLAIFIDCGVDDFLIEGNRELHRRLVYNGTPHDYIERPGGHSWNYWQNALPSHLLFFQKVFKKNGSIVE</sequence>
<accession>A0ABU5SQ27</accession>
<dbReference type="Proteomes" id="UP001302222">
    <property type="component" value="Unassembled WGS sequence"/>
</dbReference>
<evidence type="ECO:0000313" key="1">
    <source>
        <dbReference type="EMBL" id="MEA5429426.1"/>
    </source>
</evidence>
<reference evidence="1 2" key="1">
    <citation type="submission" date="2023-12" db="EMBL/GenBank/DDBJ databases">
        <title>Novel species of the genus Arcicella isolated from rivers.</title>
        <authorList>
            <person name="Lu H."/>
        </authorList>
    </citation>
    <scope>NUCLEOTIDE SEQUENCE [LARGE SCALE GENOMIC DNA]</scope>
    <source>
        <strain evidence="1 2">DC25W</strain>
    </source>
</reference>
<dbReference type="RefSeq" id="WP_323689538.1">
    <property type="nucleotide sequence ID" value="NZ_JAYGIM010000021.1"/>
</dbReference>
<dbReference type="SUPFAM" id="SSF53474">
    <property type="entry name" value="alpha/beta-Hydrolases"/>
    <property type="match status" value="1"/>
</dbReference>
<dbReference type="Pfam" id="PF00756">
    <property type="entry name" value="Esterase"/>
    <property type="match status" value="1"/>
</dbReference>
<name>A0ABU5SQ27_9BACT</name>
<proteinExistence type="predicted"/>
<protein>
    <submittedName>
        <fullName evidence="1">Alpha/beta hydrolase family protein</fullName>
    </submittedName>
</protein>
<dbReference type="PANTHER" id="PTHR48098">
    <property type="entry name" value="ENTEROCHELIN ESTERASE-RELATED"/>
    <property type="match status" value="1"/>
</dbReference>
<keyword evidence="2" id="KW-1185">Reference proteome</keyword>
<dbReference type="InterPro" id="IPR000801">
    <property type="entry name" value="Esterase-like"/>
</dbReference>
<dbReference type="InterPro" id="IPR029058">
    <property type="entry name" value="AB_hydrolase_fold"/>
</dbReference>
<gene>
    <name evidence="1" type="ORF">VB798_22735</name>
</gene>
<dbReference type="EMBL" id="JAYGIM010000021">
    <property type="protein sequence ID" value="MEA5429426.1"/>
    <property type="molecule type" value="Genomic_DNA"/>
</dbReference>
<dbReference type="InterPro" id="IPR050583">
    <property type="entry name" value="Mycobacterial_A85_antigen"/>
</dbReference>
<dbReference type="PANTHER" id="PTHR48098:SF1">
    <property type="entry name" value="DIACYLGLYCEROL ACYLTRANSFERASE_MYCOLYLTRANSFERASE AG85A"/>
    <property type="match status" value="1"/>
</dbReference>
<organism evidence="1 2">
    <name type="scientific">Arcicella lustrica</name>
    <dbReference type="NCBI Taxonomy" id="2984196"/>
    <lineage>
        <taxon>Bacteria</taxon>
        <taxon>Pseudomonadati</taxon>
        <taxon>Bacteroidota</taxon>
        <taxon>Cytophagia</taxon>
        <taxon>Cytophagales</taxon>
        <taxon>Flectobacillaceae</taxon>
        <taxon>Arcicella</taxon>
    </lineage>
</organism>
<comment type="caution">
    <text evidence="1">The sequence shown here is derived from an EMBL/GenBank/DDBJ whole genome shotgun (WGS) entry which is preliminary data.</text>
</comment>
<keyword evidence="1" id="KW-0378">Hydrolase</keyword>